<dbReference type="InterPro" id="IPR009057">
    <property type="entry name" value="Homeodomain-like_sf"/>
</dbReference>
<dbReference type="Pfam" id="PF02311">
    <property type="entry name" value="AraC_binding"/>
    <property type="match status" value="1"/>
</dbReference>
<evidence type="ECO:0000313" key="7">
    <source>
        <dbReference type="Proteomes" id="UP000262195"/>
    </source>
</evidence>
<reference evidence="6 7" key="1">
    <citation type="journal article" date="2018" name="Nat. Biotechnol.">
        <title>A standardized bacterial taxonomy based on genome phylogeny substantially revises the tree of life.</title>
        <authorList>
            <person name="Parks D.H."/>
            <person name="Chuvochina M."/>
            <person name="Waite D.W."/>
            <person name="Rinke C."/>
            <person name="Skarshewski A."/>
            <person name="Chaumeil P.A."/>
            <person name="Hugenholtz P."/>
        </authorList>
    </citation>
    <scope>NUCLEOTIDE SEQUENCE [LARGE SCALE GENOMIC DNA]</scope>
    <source>
        <strain evidence="6">UBA11306</strain>
    </source>
</reference>
<name>A0A3D4S440_9ENTE</name>
<dbReference type="InterPro" id="IPR020449">
    <property type="entry name" value="Tscrpt_reg_AraC-type_HTH"/>
</dbReference>
<dbReference type="SUPFAM" id="SSF46689">
    <property type="entry name" value="Homeodomain-like"/>
    <property type="match status" value="2"/>
</dbReference>
<dbReference type="Gene3D" id="1.10.10.60">
    <property type="entry name" value="Homeodomain-like"/>
    <property type="match status" value="2"/>
</dbReference>
<feature type="region of interest" description="Disordered" evidence="4">
    <location>
        <begin position="265"/>
        <end position="284"/>
    </location>
</feature>
<evidence type="ECO:0000256" key="1">
    <source>
        <dbReference type="ARBA" id="ARBA00023015"/>
    </source>
</evidence>
<feature type="domain" description="HTH araC/xylS-type" evidence="5">
    <location>
        <begin position="174"/>
        <end position="272"/>
    </location>
</feature>
<dbReference type="PRINTS" id="PR00032">
    <property type="entry name" value="HTHARAC"/>
</dbReference>
<accession>A0A3D4S440</accession>
<keyword evidence="3" id="KW-0804">Transcription</keyword>
<dbReference type="PANTHER" id="PTHR43280:SF28">
    <property type="entry name" value="HTH-TYPE TRANSCRIPTIONAL ACTIVATOR RHAS"/>
    <property type="match status" value="1"/>
</dbReference>
<dbReference type="GO" id="GO:0003700">
    <property type="term" value="F:DNA-binding transcription factor activity"/>
    <property type="evidence" value="ECO:0007669"/>
    <property type="project" value="InterPro"/>
</dbReference>
<feature type="compositionally biased region" description="Basic and acidic residues" evidence="4">
    <location>
        <begin position="265"/>
        <end position="277"/>
    </location>
</feature>
<evidence type="ECO:0000256" key="2">
    <source>
        <dbReference type="ARBA" id="ARBA00023125"/>
    </source>
</evidence>
<dbReference type="Pfam" id="PF12833">
    <property type="entry name" value="HTH_18"/>
    <property type="match status" value="1"/>
</dbReference>
<dbReference type="InterPro" id="IPR037923">
    <property type="entry name" value="HTH-like"/>
</dbReference>
<proteinExistence type="predicted"/>
<dbReference type="InterPro" id="IPR018060">
    <property type="entry name" value="HTH_AraC"/>
</dbReference>
<evidence type="ECO:0000313" key="6">
    <source>
        <dbReference type="EMBL" id="HCS93396.1"/>
    </source>
</evidence>
<organism evidence="6 7">
    <name type="scientific">Bavariicoccus seileri</name>
    <dbReference type="NCBI Taxonomy" id="549685"/>
    <lineage>
        <taxon>Bacteria</taxon>
        <taxon>Bacillati</taxon>
        <taxon>Bacillota</taxon>
        <taxon>Bacilli</taxon>
        <taxon>Lactobacillales</taxon>
        <taxon>Enterococcaceae</taxon>
        <taxon>Bavariicoccus</taxon>
    </lineage>
</organism>
<dbReference type="PANTHER" id="PTHR43280">
    <property type="entry name" value="ARAC-FAMILY TRANSCRIPTIONAL REGULATOR"/>
    <property type="match status" value="1"/>
</dbReference>
<dbReference type="Proteomes" id="UP000262195">
    <property type="component" value="Unassembled WGS sequence"/>
</dbReference>
<keyword evidence="1" id="KW-0805">Transcription regulation</keyword>
<dbReference type="STRING" id="1121105.GCA_000421665_00044"/>
<dbReference type="GO" id="GO:0043565">
    <property type="term" value="F:sequence-specific DNA binding"/>
    <property type="evidence" value="ECO:0007669"/>
    <property type="project" value="InterPro"/>
</dbReference>
<keyword evidence="2" id="KW-0238">DNA-binding</keyword>
<dbReference type="SUPFAM" id="SSF51215">
    <property type="entry name" value="Regulatory protein AraC"/>
    <property type="match status" value="1"/>
</dbReference>
<dbReference type="AlphaFoldDB" id="A0A3D4S440"/>
<sequence>MSPESFDPKIRYAFDVWNGEDNFSAKHSHDFFEASFILEGQVEYFVDRRWRSVNAGTILIFNPSNEHAEKQLKGSYSHQLHIGIDNFQLENLPPNTFPNKEAVLPINDTQLALFDKAWQLIKEFNEQKDYYQVIGKSLAVEIMMLLLRSLSVAKKQPPLSREVVPNERLSQLVTVTQSYIENNYANDISLNQLADVYYVSPTYLSKAFKDIIGVSPITYLIQFRLKKAYDLLKRSDYTVKEIAHLVGYQDAYHFSKQFKKAFDHSPTEVRKEARTTKTEASPTD</sequence>
<dbReference type="Gene3D" id="2.60.120.10">
    <property type="entry name" value="Jelly Rolls"/>
    <property type="match status" value="1"/>
</dbReference>
<evidence type="ECO:0000256" key="4">
    <source>
        <dbReference type="SAM" id="MobiDB-lite"/>
    </source>
</evidence>
<gene>
    <name evidence="6" type="ORF">DIW15_01640</name>
</gene>
<evidence type="ECO:0000259" key="5">
    <source>
        <dbReference type="PROSITE" id="PS01124"/>
    </source>
</evidence>
<comment type="caution">
    <text evidence="6">The sequence shown here is derived from an EMBL/GenBank/DDBJ whole genome shotgun (WGS) entry which is preliminary data.</text>
</comment>
<dbReference type="EMBL" id="DQHO01000013">
    <property type="protein sequence ID" value="HCS93396.1"/>
    <property type="molecule type" value="Genomic_DNA"/>
</dbReference>
<protein>
    <submittedName>
        <fullName evidence="6">AraC family transcriptional regulator</fullName>
    </submittedName>
</protein>
<dbReference type="PROSITE" id="PS01124">
    <property type="entry name" value="HTH_ARAC_FAMILY_2"/>
    <property type="match status" value="1"/>
</dbReference>
<dbReference type="InterPro" id="IPR003313">
    <property type="entry name" value="AraC-bd"/>
</dbReference>
<dbReference type="SMART" id="SM00342">
    <property type="entry name" value="HTH_ARAC"/>
    <property type="match status" value="1"/>
</dbReference>
<evidence type="ECO:0000256" key="3">
    <source>
        <dbReference type="ARBA" id="ARBA00023163"/>
    </source>
</evidence>
<dbReference type="InterPro" id="IPR014710">
    <property type="entry name" value="RmlC-like_jellyroll"/>
</dbReference>